<protein>
    <submittedName>
        <fullName evidence="5">N-terminal acetyltransferase</fullName>
    </submittedName>
</protein>
<dbReference type="AlphaFoldDB" id="A0A0F7SQ76"/>
<dbReference type="Gene3D" id="1.25.40.1040">
    <property type="match status" value="1"/>
</dbReference>
<accession>A0A0F7SQ76</accession>
<dbReference type="PROSITE" id="PS50005">
    <property type="entry name" value="TPR"/>
    <property type="match status" value="1"/>
</dbReference>
<evidence type="ECO:0000256" key="2">
    <source>
        <dbReference type="ARBA" id="ARBA00022803"/>
    </source>
</evidence>
<dbReference type="GO" id="GO:0031415">
    <property type="term" value="C:NatA complex"/>
    <property type="evidence" value="ECO:0007669"/>
    <property type="project" value="TreeGrafter"/>
</dbReference>
<feature type="repeat" description="TPR" evidence="3">
    <location>
        <begin position="93"/>
        <end position="126"/>
    </location>
</feature>
<sequence>MAPITDNRQLAPKQETLFRQILAHYETKNYKKAIKAADEILKKSPNHGQTISMKALVVFHQPANPEVNKTVADYEAEGVELAMLGVRKDHESQLCWHVLGMLSRAQKDYTKAFKSFMQGLKCDPNSQQILRDNAHIALHLRNYPVHLQNRVTLLQLRPNERKSWAALAMAYILDGQRDKAEDTLKKLAEISKGNPPSQIEDSELGMLRIQNLIVLERWPDAITLLNDLDQDGRINDQEKVIGYRARILYKLGRKEEAEDAFRALIDRNPDCIENYKGFLLNKGLDVDNITDETRPKILRALELMGELYPRATVPRRMSLNYATGNEFKSLISAYLAAGLERGVPSLFSDIKPLYTVSSQNREIVQSIVESYMRNLESSSTLTSSPSEDGTDSIQPSTTLLWTYYFLALHYAHPAGNSNPSPERSLEVLNKALEHTPTLPELWTAKARVLKYAGDAWGAAIAMEEARRMDGQDRFLNTKSGKYWLRAGEGKRAEEILGLFTKKDAPSPAADLVEMQCLWFLHEDAHSNLNSGNLGMALKRYHQIGKVYDDFEDDEFDFHGYCIRKSTFRAYLNAIEYGNDLRSQPTYVKAAISASKIYVNLADDPELAKKSAAPALDNGISAEEAKKAAQKAKKAAAKAGAAAKKATDKKGTPPAPTEPATPKDNDPQGALLLNTSQPLEAAYKLLKPLETARAASQSVDVWLAIYAVAIRRNKYLQASRALNKAFAFDPQHPELLAEIVHFQQKTSSLTDLPAATQVILQSTLSALAPSISDASSVQAFAQSIGTNHATSGPHVFASAKALYVASPSLLQNEVEPAVFKLLDTSVTASPSTVLSGWEFLRSIQSSRAEEFRVQASKQWPLARGLDTEQERLSIRAQWEKDEERRAEEEKNGDL</sequence>
<keyword evidence="5" id="KW-0808">Transferase</keyword>
<dbReference type="PIRSF" id="PIRSF000422">
    <property type="entry name" value="N-terminal-AcTrfase-A_aux_su"/>
    <property type="match status" value="1"/>
</dbReference>
<evidence type="ECO:0000256" key="3">
    <source>
        <dbReference type="PROSITE-ProRule" id="PRU00339"/>
    </source>
</evidence>
<evidence type="ECO:0000313" key="5">
    <source>
        <dbReference type="EMBL" id="CED83536.1"/>
    </source>
</evidence>
<dbReference type="Pfam" id="PF13181">
    <property type="entry name" value="TPR_8"/>
    <property type="match status" value="2"/>
</dbReference>
<dbReference type="GO" id="GO:0016740">
    <property type="term" value="F:transferase activity"/>
    <property type="evidence" value="ECO:0007669"/>
    <property type="project" value="UniProtKB-KW"/>
</dbReference>
<feature type="region of interest" description="Disordered" evidence="4">
    <location>
        <begin position="638"/>
        <end position="670"/>
    </location>
</feature>
<organism evidence="5">
    <name type="scientific">Phaffia rhodozyma</name>
    <name type="common">Yeast</name>
    <name type="synonym">Xanthophyllomyces dendrorhous</name>
    <dbReference type="NCBI Taxonomy" id="264483"/>
    <lineage>
        <taxon>Eukaryota</taxon>
        <taxon>Fungi</taxon>
        <taxon>Dikarya</taxon>
        <taxon>Basidiomycota</taxon>
        <taxon>Agaricomycotina</taxon>
        <taxon>Tremellomycetes</taxon>
        <taxon>Cystofilobasidiales</taxon>
        <taxon>Mrakiaceae</taxon>
        <taxon>Phaffia</taxon>
    </lineage>
</organism>
<evidence type="ECO:0000256" key="1">
    <source>
        <dbReference type="ARBA" id="ARBA00022737"/>
    </source>
</evidence>
<dbReference type="Pfam" id="PF12569">
    <property type="entry name" value="NatA_aux_su"/>
    <property type="match status" value="1"/>
</dbReference>
<dbReference type="PANTHER" id="PTHR22767">
    <property type="entry name" value="N-TERMINAL ACETYLTRANSFERASE-RELATED"/>
    <property type="match status" value="1"/>
</dbReference>
<dbReference type="Pfam" id="PF13174">
    <property type="entry name" value="TPR_6"/>
    <property type="match status" value="1"/>
</dbReference>
<keyword evidence="2 3" id="KW-0802">TPR repeat</keyword>
<dbReference type="InterPro" id="IPR021183">
    <property type="entry name" value="NatA_aux_su"/>
</dbReference>
<dbReference type="EMBL" id="LN483157">
    <property type="protein sequence ID" value="CED83536.1"/>
    <property type="molecule type" value="Genomic_DNA"/>
</dbReference>
<dbReference type="PANTHER" id="PTHR22767:SF2">
    <property type="entry name" value="N(ALPHA)-ACETYLTRANSFERASE 15_16, ISOFORM A"/>
    <property type="match status" value="1"/>
</dbReference>
<dbReference type="Gene3D" id="1.25.40.1010">
    <property type="match status" value="1"/>
</dbReference>
<dbReference type="SUPFAM" id="SSF48452">
    <property type="entry name" value="TPR-like"/>
    <property type="match status" value="3"/>
</dbReference>
<reference evidence="5" key="1">
    <citation type="submission" date="2014-08" db="EMBL/GenBank/DDBJ databases">
        <authorList>
            <person name="Sharma Rahul"/>
            <person name="Thines Marco"/>
        </authorList>
    </citation>
    <scope>NUCLEOTIDE SEQUENCE</scope>
</reference>
<proteinExistence type="predicted"/>
<name>A0A0F7SQ76_PHARH</name>
<dbReference type="InterPro" id="IPR019734">
    <property type="entry name" value="TPR_rpt"/>
</dbReference>
<dbReference type="SMART" id="SM00028">
    <property type="entry name" value="TPR"/>
    <property type="match status" value="6"/>
</dbReference>
<keyword evidence="1" id="KW-0677">Repeat</keyword>
<evidence type="ECO:0000256" key="4">
    <source>
        <dbReference type="SAM" id="MobiDB-lite"/>
    </source>
</evidence>
<dbReference type="InterPro" id="IPR011990">
    <property type="entry name" value="TPR-like_helical_dom_sf"/>
</dbReference>